<dbReference type="AlphaFoldDB" id="A0A382I2H7"/>
<dbReference type="SUPFAM" id="SSF53474">
    <property type="entry name" value="alpha/beta-Hydrolases"/>
    <property type="match status" value="1"/>
</dbReference>
<accession>A0A382I2H7</accession>
<name>A0A382I2H7_9ZZZZ</name>
<evidence type="ECO:0008006" key="2">
    <source>
        <dbReference type="Google" id="ProtNLM"/>
    </source>
</evidence>
<evidence type="ECO:0000313" key="1">
    <source>
        <dbReference type="EMBL" id="SVB93043.1"/>
    </source>
</evidence>
<reference evidence="1" key="1">
    <citation type="submission" date="2018-05" db="EMBL/GenBank/DDBJ databases">
        <authorList>
            <person name="Lanie J.A."/>
            <person name="Ng W.-L."/>
            <person name="Kazmierczak K.M."/>
            <person name="Andrzejewski T.M."/>
            <person name="Davidsen T.M."/>
            <person name="Wayne K.J."/>
            <person name="Tettelin H."/>
            <person name="Glass J.I."/>
            <person name="Rusch D."/>
            <person name="Podicherti R."/>
            <person name="Tsui H.-C.T."/>
            <person name="Winkler M.E."/>
        </authorList>
    </citation>
    <scope>NUCLEOTIDE SEQUENCE</scope>
</reference>
<organism evidence="1">
    <name type="scientific">marine metagenome</name>
    <dbReference type="NCBI Taxonomy" id="408172"/>
    <lineage>
        <taxon>unclassified sequences</taxon>
        <taxon>metagenomes</taxon>
        <taxon>ecological metagenomes</taxon>
    </lineage>
</organism>
<feature type="non-terminal residue" evidence="1">
    <location>
        <position position="35"/>
    </location>
</feature>
<protein>
    <recommendedName>
        <fullName evidence="2">AB hydrolase-1 domain-containing protein</fullName>
    </recommendedName>
</protein>
<dbReference type="InterPro" id="IPR029058">
    <property type="entry name" value="AB_hydrolase_fold"/>
</dbReference>
<proteinExistence type="predicted"/>
<gene>
    <name evidence="1" type="ORF">METZ01_LOCUS245897</name>
</gene>
<dbReference type="EMBL" id="UINC01064406">
    <property type="protein sequence ID" value="SVB93043.1"/>
    <property type="molecule type" value="Genomic_DNA"/>
</dbReference>
<sequence>MSTYVLIHGSYQGGWIWKPTAEELVKKGHTVYPPT</sequence>
<dbReference type="Gene3D" id="3.40.50.1820">
    <property type="entry name" value="alpha/beta hydrolase"/>
    <property type="match status" value="1"/>
</dbReference>